<dbReference type="Proteomes" id="UP000069902">
    <property type="component" value="Chromosome cPNK"/>
</dbReference>
<gene>
    <name evidence="1" type="ORF">PNK_2145</name>
</gene>
<dbReference type="EMBL" id="LN879502">
    <property type="protein sequence ID" value="CUI17748.1"/>
    <property type="molecule type" value="Genomic_DNA"/>
</dbReference>
<proteinExistence type="predicted"/>
<reference evidence="2" key="1">
    <citation type="submission" date="2015-09" db="EMBL/GenBank/DDBJ databases">
        <authorList>
            <person name="Bertelli C."/>
        </authorList>
    </citation>
    <scope>NUCLEOTIDE SEQUENCE [LARGE SCALE GENOMIC DNA]</scope>
    <source>
        <strain evidence="2">KNic</strain>
    </source>
</reference>
<dbReference type="KEGG" id="pnl:PNK_2145"/>
<name>A0A0U5JFZ7_9BACT</name>
<sequence>MTPSSFLLFPANSSLLSYLEQLAAISIQTASHDSKAPPSSGKAPFQLPAFSDEDNILLELEEAGICDEGGNPTLSYERLLFTPLSSKNEEDLPTLEAVYHFLHKQRVVQSQIGDEHDLFQIPFSFFELLTHLSHVSQHPSMHQKTYTSFAIDDFELIGRYLIEMLGDYPFIKSCKALFPTIPHQRIHQWFSSSFIQDFFTQQTSDIDLREINQGTIDHQVNLSQNAQNFFTDRMQNFQAETYCQFLKTFNKGKYGSLHPSSYLVRTHSLLEFGGVTKRKIVKNEDNQYTIFGLKTDERPFELISVGRAESSNNQTGLKNTCLSSSNCWTASLIPFLDIEADEVQLSIRTGPFRTVQALIGLLTNSSFILDPSVDTWLRYLRDYSRSLQSEEIEQKMVYQLFKNKISYFQSKFEHSNKIETDTTSSQSIQNITEFSDSHYLACLLEDEIKKNHLTDEAIDPAKAIKILLRACLSIQSTHPLKDEEIALLWQLLEDKELLELQSNSSQSFHLALKQAILDKKIPFSIVSTWIGFLAHTFAPTSLTHHGRKDKERNPVFCLKYPFSMRLPATVQAYDALMLYLNKNGSDGLVQLYRSLEPFFEAQPYPSPIKDCLLHLKGDPKELAKWGDVCLNHSEPFLQFVGAQLYLMAAPYQLNQGQVYRLFYALPSLLETQLPCTQNHFLSQLHQLASACKMPAYQQALNELDLRNLSLFNWMGALMATKDSEMIEMAGFLWKSHPAFEDTSLKKEMGLALLQALSLSLPSKGLMHLSGLIDLNLLNEEEALKEFLGLCKRFQDCKIKLSHAELIDFQTLLKYILANPLTIDELERKTEFTKFALRLISLLYLVPNQQAATDELLLNLSEQSLCHAAPLAETWLTRLEQQCNAPVPPTLAISVRFYELERKEFLKGMDAKSPRLQEFKIKLGMLLLEENSELSKKMLEDLIKSDLEASTLPSLHGFLTTFLTNAFTDSLATENIALLKHLIQITPADKRQQTSKLLQMVCLKASAVSPSEIGPQLEALDALLIASDLFKEASGWRKTLLTYLKQSAIPSSSTRLPAAWMICEQAVNLPGKASDNQLLIQTIAILLAQAEAFNTSPSEAMQSWLKKRYAAVANYLNEQNDSSKASIFLKAVHRLRLVEEQSIFYGHIWKTCQSYLFATNVALPDILSLLQLASFENFRQQLIANDLAPLQILIDRLLIEEELPSTMEAGRWIEACWPLISQEVDLKKNEYNLLLCLNRLVEGQLYREALSSLQTSLPWITSSQDFQNLWVKLIEKLQCQSSLNMLNELFLSQEAQNLFKDSLSPLKELAKKEVGKRLSSPSMAQNLQIILQFLSLYQFKDAKLWFEFSTQLLLSQDKKLIEDSFEAFKSEESCMLHDPLLRASCWANFFKSLYPISPTRLLTYLDALPDLMPLFSHLPANESWEAYRFVFLSAITSLSTKAFNQDLFAKICAVKKEFVAAFKTEKSSTSEIETNLHLWKFDLDCLLIQQLQTLKDSQCLEALCELIQPYLSQLDDKPEVYSRVIGSAEKVIKSYLTLDLPTNHSLHEQIHSLLIQAEHQNTFPAAACSRILIAIKKQHANCLCNSIRLMRKILTHGSIDQKLQLKQPLLTLLPAAASTASRIELIDISQLLESAFKIIKFSSTEKTVLSGHCLNQYLDLQLGKTIPLQELEDVLKFYCDWAPHIFADPKALKETVLKAALIALPFGAVEVADFQDEAQFSLFVKRILNVKYHPHIKRQEAIYQESLKHYVTWCIQAWKKLGVRKDFLVAAFDEFIYQEIIRTSKKEVSLEALLEELDEFIYFGPPEPPHIISPADQNNVQEVIYEQPLQVRSKKLVNFANGIKVLDKRSEKFVEYSIYLNLNSSYETTGKVALQMTSKAVEKLLAYGTGYSIFLSTQAFCELQGLSHVSDSKRLSGYIDQIGKASCKHPLTLINKHTLLYHLYKAIPLSCPPDTLSSEGKTYFSRIYLMQFQKIWSVYQKMEKTASVDYQAYYLKLSLETLHSACLCHGDNRRWEDYIEPLTLMLPAIIRLDAIEVDRENEKLEAPQIGELTDSFLDFLKIAVHASDSTLKLKDKKLISSLFIKWLNALMEIESKKEGRRACRLMCSAFTECLDTPIFHYTQPKTVECLNKVLDWMPKYLTYYENPNVEYLRLRFFSHELLNDYPSYLQAVAKLSTKVLSQEVLTKAPGSIGFITYLIARLPNTPVQEVLEMRNSALISFLDLLISALKEFKIDSFSEASNQIVSLLELAIDQQMLTEHNPEAVNVFEVCCEWINPNLEHSFDPDLMLIRLEFYQKSRCSNDYANYYQELRTLMKPLKERIILEQTSAISDRFFKLLSIMPRPNALPPKNLLIAQPGDLLVEWITVLREPFQPLATWQDLRIYTVRLYERASHCPIFKNHLTQILLIINQTQFVNLPKTEQKNLLLN</sequence>
<organism evidence="1 2">
    <name type="scientific">Candidatus Protochlamydia naegleriophila</name>
    <dbReference type="NCBI Taxonomy" id="389348"/>
    <lineage>
        <taxon>Bacteria</taxon>
        <taxon>Pseudomonadati</taxon>
        <taxon>Chlamydiota</taxon>
        <taxon>Chlamydiia</taxon>
        <taxon>Parachlamydiales</taxon>
        <taxon>Parachlamydiaceae</taxon>
        <taxon>Candidatus Protochlamydia</taxon>
    </lineage>
</organism>
<evidence type="ECO:0000313" key="1">
    <source>
        <dbReference type="EMBL" id="CUI17748.1"/>
    </source>
</evidence>
<protein>
    <submittedName>
        <fullName evidence="1">Uncharacterized protein</fullName>
    </submittedName>
</protein>
<dbReference type="PATRIC" id="fig|389348.3.peg.2412"/>
<dbReference type="InParanoid" id="A0A0U5JFZ7"/>
<keyword evidence="2" id="KW-1185">Reference proteome</keyword>
<accession>A0A0U5JFZ7</accession>
<dbReference type="RefSeq" id="WP_059061972.1">
    <property type="nucleotide sequence ID" value="NZ_LN879502.1"/>
</dbReference>
<evidence type="ECO:0000313" key="2">
    <source>
        <dbReference type="Proteomes" id="UP000069902"/>
    </source>
</evidence>